<feature type="compositionally biased region" description="Pro residues" evidence="1">
    <location>
        <begin position="558"/>
        <end position="568"/>
    </location>
</feature>
<feature type="signal peptide" evidence="2">
    <location>
        <begin position="1"/>
        <end position="17"/>
    </location>
</feature>
<evidence type="ECO:0000313" key="5">
    <source>
        <dbReference type="Proteomes" id="UP000249218"/>
    </source>
</evidence>
<dbReference type="Pfam" id="PF01607">
    <property type="entry name" value="CBM_14"/>
    <property type="match status" value="1"/>
</dbReference>
<reference evidence="4 5" key="1">
    <citation type="journal article" date="2017" name="BMC Biol.">
        <title>Genomic innovations, transcriptional plasticity and gene loss underlying the evolution and divergence of two highly polyphagous and invasive Helicoverpa pest species.</title>
        <authorList>
            <person name="Pearce S.L."/>
            <person name="Clarke D.F."/>
            <person name="East P.D."/>
            <person name="Elfekih S."/>
            <person name="Gordon K.H."/>
            <person name="Jermiin L.S."/>
            <person name="McGaughran A."/>
            <person name="Oakeshott J.G."/>
            <person name="Papanikolaou A."/>
            <person name="Perera O.P."/>
            <person name="Rane R.V."/>
            <person name="Richards S."/>
            <person name="Tay W.T."/>
            <person name="Walsh T.K."/>
            <person name="Anderson A."/>
            <person name="Anderson C.J."/>
            <person name="Asgari S."/>
            <person name="Board P.G."/>
            <person name="Bretschneider A."/>
            <person name="Campbell P.M."/>
            <person name="Chertemps T."/>
            <person name="Christeller J.T."/>
            <person name="Coppin C.W."/>
            <person name="Downes S.J."/>
            <person name="Duan G."/>
            <person name="Farnsworth C.A."/>
            <person name="Good R.T."/>
            <person name="Han L.B."/>
            <person name="Han Y.C."/>
            <person name="Hatje K."/>
            <person name="Horne I."/>
            <person name="Huang Y.P."/>
            <person name="Hughes D.S."/>
            <person name="Jacquin-Joly E."/>
            <person name="James W."/>
            <person name="Jhangiani S."/>
            <person name="Kollmar M."/>
            <person name="Kuwar S.S."/>
            <person name="Li S."/>
            <person name="Liu N.Y."/>
            <person name="Maibeche M.T."/>
            <person name="Miller J.R."/>
            <person name="Montagne N."/>
            <person name="Perry T."/>
            <person name="Qu J."/>
            <person name="Song S.V."/>
            <person name="Sutton G.G."/>
            <person name="Vogel H."/>
            <person name="Walenz B.P."/>
            <person name="Xu W."/>
            <person name="Zhang H.J."/>
            <person name="Zou Z."/>
            <person name="Batterham P."/>
            <person name="Edwards O.R."/>
            <person name="Feyereisen R."/>
            <person name="Gibbs R.A."/>
            <person name="Heckel D.G."/>
            <person name="McGrath A."/>
            <person name="Robin C."/>
            <person name="Scherer S.E."/>
            <person name="Worley K.C."/>
            <person name="Wu Y.D."/>
        </authorList>
    </citation>
    <scope>NUCLEOTIDE SEQUENCE [LARGE SCALE GENOMIC DNA]</scope>
    <source>
        <strain evidence="4">Harm_GR_Male_#8</strain>
        <tissue evidence="4">Whole organism</tissue>
    </source>
</reference>
<keyword evidence="5" id="KW-1185">Reference proteome</keyword>
<sequence length="705" mass="79101">MSPLWILLTLLPVLGSAERFNCKGRILGAYYADAKSGCKAFHVCVRVAGGGIRDFRFFCPPGTLFHQEAQTCTDWGDDDPLACPADIYDGQFDLYRIGSGFDTKKLSSYGNRDDEAEFGLQRAETGDRRLSQNNVAPNRPDSDLRAAHSSDFFSGQRDRGRDEQSSVASSPAPVSSQQPYQRQSFRRPTTQRTYPTTQRTFPPTQYTTPASPPSSQQPAIPPQQYDAHSKRKLVRKRPIYVSTQAPPTTFPPNTAPQQQYSEPPQQNFNRRYNAQNRQTITPPPNVPPQYKQFKDEYVEVPRVTPKQSNRFYPSSAPSTFSQSQSTAAPRFNKKDGLVELYNYDAQSTPGLNVQNENRPFKVRNSFNVADVPRDPEFARAKNFNNYNNRVENNRDNVRDTPTTIDYSVSARTFPTTTPAYKNFNSVSYEPEKNNFVPYSKQAYYNNPSTTVAPTTTYSTARPEPPLNLNTVAYNTNLAFNTQSANFAEDDDEDDGQYHPPQGEDDGQYRPELYDRELLAGAHSLNIAASGNRLPEDRKKSGKTQPPPKPSAQTAAPRPFRPAPSPTVPPTTRAPEVIYTTTPQPQTVNTQRTFDYFQTYTTTSRPADYQALNQNYAPANEVSVGPTTTVAPRVPETRPPRPPSRVPVPPTLPSTPAPRPTTRAPHFANPPHNKEDNSYDYAYYDSDPGFAEYDHIEEFGKTKTRA</sequence>
<feature type="compositionally biased region" description="Pro residues" evidence="1">
    <location>
        <begin position="639"/>
        <end position="658"/>
    </location>
</feature>
<feature type="domain" description="Chitin-binding type-2" evidence="3">
    <location>
        <begin position="19"/>
        <end position="85"/>
    </location>
</feature>
<dbReference type="GO" id="GO:0005576">
    <property type="term" value="C:extracellular region"/>
    <property type="evidence" value="ECO:0007669"/>
    <property type="project" value="InterPro"/>
</dbReference>
<dbReference type="InterPro" id="IPR002557">
    <property type="entry name" value="Chitin-bd_dom"/>
</dbReference>
<feature type="region of interest" description="Disordered" evidence="1">
    <location>
        <begin position="524"/>
        <end position="573"/>
    </location>
</feature>
<gene>
    <name evidence="4" type="primary">HaOG216972</name>
    <name evidence="4" type="ORF">B5X24_HaOG216972</name>
</gene>
<feature type="region of interest" description="Disordered" evidence="1">
    <location>
        <begin position="121"/>
        <end position="230"/>
    </location>
</feature>
<dbReference type="PANTHER" id="PTHR22933:SF43">
    <property type="entry name" value="LP10131P"/>
    <property type="match status" value="1"/>
</dbReference>
<dbReference type="PANTHER" id="PTHR22933">
    <property type="entry name" value="FI18007P1-RELATED"/>
    <property type="match status" value="1"/>
</dbReference>
<evidence type="ECO:0000259" key="3">
    <source>
        <dbReference type="PROSITE" id="PS50940"/>
    </source>
</evidence>
<protein>
    <recommendedName>
        <fullName evidence="3">Chitin-binding type-2 domain-containing protein</fullName>
    </recommendedName>
</protein>
<evidence type="ECO:0000256" key="1">
    <source>
        <dbReference type="SAM" id="MobiDB-lite"/>
    </source>
</evidence>
<feature type="region of interest" description="Disordered" evidence="1">
    <location>
        <begin position="620"/>
        <end position="679"/>
    </location>
</feature>
<feature type="region of interest" description="Disordered" evidence="1">
    <location>
        <begin position="487"/>
        <end position="508"/>
    </location>
</feature>
<dbReference type="Proteomes" id="UP000249218">
    <property type="component" value="Unassembled WGS sequence"/>
</dbReference>
<dbReference type="OrthoDB" id="6434376at2759"/>
<feature type="compositionally biased region" description="Low complexity" evidence="1">
    <location>
        <begin position="165"/>
        <end position="179"/>
    </location>
</feature>
<dbReference type="PROSITE" id="PS50940">
    <property type="entry name" value="CHIT_BIND_II"/>
    <property type="match status" value="1"/>
</dbReference>
<dbReference type="InterPro" id="IPR052976">
    <property type="entry name" value="Scoloptoxin-like"/>
</dbReference>
<feature type="region of interest" description="Disordered" evidence="1">
    <location>
        <begin position="308"/>
        <end position="328"/>
    </location>
</feature>
<evidence type="ECO:0000313" key="4">
    <source>
        <dbReference type="EMBL" id="PZC79021.1"/>
    </source>
</evidence>
<feature type="compositionally biased region" description="Low complexity" evidence="1">
    <location>
        <begin position="186"/>
        <end position="225"/>
    </location>
</feature>
<feature type="compositionally biased region" description="Low complexity" evidence="1">
    <location>
        <begin position="313"/>
        <end position="328"/>
    </location>
</feature>
<name>A0A2W1BXH6_HELAM</name>
<feature type="region of interest" description="Disordered" evidence="1">
    <location>
        <begin position="242"/>
        <end position="267"/>
    </location>
</feature>
<accession>A0A2W1BXH6</accession>
<dbReference type="AlphaFoldDB" id="A0A2W1BXH6"/>
<dbReference type="GO" id="GO:0008061">
    <property type="term" value="F:chitin binding"/>
    <property type="evidence" value="ECO:0007669"/>
    <property type="project" value="InterPro"/>
</dbReference>
<keyword evidence="2" id="KW-0732">Signal</keyword>
<evidence type="ECO:0000256" key="2">
    <source>
        <dbReference type="SAM" id="SignalP"/>
    </source>
</evidence>
<feature type="chain" id="PRO_5016099488" description="Chitin-binding type-2 domain-containing protein" evidence="2">
    <location>
        <begin position="18"/>
        <end position="705"/>
    </location>
</feature>
<dbReference type="EMBL" id="KZ149892">
    <property type="protein sequence ID" value="PZC79021.1"/>
    <property type="molecule type" value="Genomic_DNA"/>
</dbReference>
<proteinExistence type="predicted"/>
<organism evidence="4 5">
    <name type="scientific">Helicoverpa armigera</name>
    <name type="common">Cotton bollworm</name>
    <name type="synonym">Heliothis armigera</name>
    <dbReference type="NCBI Taxonomy" id="29058"/>
    <lineage>
        <taxon>Eukaryota</taxon>
        <taxon>Metazoa</taxon>
        <taxon>Ecdysozoa</taxon>
        <taxon>Arthropoda</taxon>
        <taxon>Hexapoda</taxon>
        <taxon>Insecta</taxon>
        <taxon>Pterygota</taxon>
        <taxon>Neoptera</taxon>
        <taxon>Endopterygota</taxon>
        <taxon>Lepidoptera</taxon>
        <taxon>Glossata</taxon>
        <taxon>Ditrysia</taxon>
        <taxon>Noctuoidea</taxon>
        <taxon>Noctuidae</taxon>
        <taxon>Heliothinae</taxon>
        <taxon>Helicoverpa</taxon>
    </lineage>
</organism>
<dbReference type="SUPFAM" id="SSF57625">
    <property type="entry name" value="Invertebrate chitin-binding proteins"/>
    <property type="match status" value="1"/>
</dbReference>
<dbReference type="InterPro" id="IPR036508">
    <property type="entry name" value="Chitin-bd_dom_sf"/>
</dbReference>